<dbReference type="EMBL" id="CP005290">
    <property type="protein sequence ID" value="AGK61105.1"/>
    <property type="molecule type" value="Genomic_DNA"/>
</dbReference>
<dbReference type="RefSeq" id="WP_015590703.1">
    <property type="nucleotide sequence ID" value="NC_021169.1"/>
</dbReference>
<dbReference type="InterPro" id="IPR017850">
    <property type="entry name" value="Alkaline_phosphatase_core_sf"/>
</dbReference>
<dbReference type="AlphaFoldDB" id="N0BLL6"/>
<dbReference type="Pfam" id="PF01663">
    <property type="entry name" value="Phosphodiest"/>
    <property type="match status" value="1"/>
</dbReference>
<evidence type="ECO:0000313" key="2">
    <source>
        <dbReference type="Proteomes" id="UP000013307"/>
    </source>
</evidence>
<dbReference type="GeneID" id="15392746"/>
<dbReference type="SUPFAM" id="SSF53649">
    <property type="entry name" value="Alkaline phosphatase-like"/>
    <property type="match status" value="1"/>
</dbReference>
<name>N0BLL6_9EURY</name>
<proteinExistence type="predicted"/>
<protein>
    <recommendedName>
        <fullName evidence="3">Type I phosphodiesterase / nucleotide pyrophosphatase</fullName>
    </recommendedName>
</protein>
<accession>N0BLL6</accession>
<dbReference type="Proteomes" id="UP000013307">
    <property type="component" value="Chromosome"/>
</dbReference>
<dbReference type="OrthoDB" id="33550at2157"/>
<organism evidence="1 2">
    <name type="scientific">Archaeoglobus sulfaticallidus PM70-1</name>
    <dbReference type="NCBI Taxonomy" id="387631"/>
    <lineage>
        <taxon>Archaea</taxon>
        <taxon>Methanobacteriati</taxon>
        <taxon>Methanobacteriota</taxon>
        <taxon>Archaeoglobi</taxon>
        <taxon>Archaeoglobales</taxon>
        <taxon>Archaeoglobaceae</taxon>
        <taxon>Archaeoglobus</taxon>
    </lineage>
</organism>
<keyword evidence="2" id="KW-1185">Reference proteome</keyword>
<dbReference type="HOGENOM" id="CLU_887395_0_0_2"/>
<dbReference type="Gene3D" id="3.40.720.10">
    <property type="entry name" value="Alkaline Phosphatase, subunit A"/>
    <property type="match status" value="1"/>
</dbReference>
<dbReference type="KEGG" id="ast:Asulf_01105"/>
<dbReference type="InterPro" id="IPR002591">
    <property type="entry name" value="Phosphodiest/P_Trfase"/>
</dbReference>
<gene>
    <name evidence="1" type="ORF">Asulf_01105</name>
</gene>
<dbReference type="STRING" id="387631.Asulf_01105"/>
<evidence type="ECO:0008006" key="3">
    <source>
        <dbReference type="Google" id="ProtNLM"/>
    </source>
</evidence>
<dbReference type="eggNOG" id="arCOG01377">
    <property type="taxonomic scope" value="Archaea"/>
</dbReference>
<reference evidence="1 2" key="1">
    <citation type="journal article" date="2013" name="Genome Announc.">
        <title>Complete Genome Sequence of the Thermophilic and Facultatively Chemolithoautotrophic Sulfate Reducer Archaeoglobus sulfaticallidus Strain PM70-1T.</title>
        <authorList>
            <person name="Stokke R."/>
            <person name="Hocking W.P."/>
            <person name="Steinsbu B.O."/>
            <person name="Steen I.H."/>
        </authorList>
    </citation>
    <scope>NUCLEOTIDE SEQUENCE [LARGE SCALE GENOMIC DNA]</scope>
    <source>
        <strain evidence="1">PM70-1</strain>
    </source>
</reference>
<evidence type="ECO:0000313" key="1">
    <source>
        <dbReference type="EMBL" id="AGK61105.1"/>
    </source>
</evidence>
<sequence>MKLLVIGWDGATYNHLEKIKPEFYRKLHRQIFLPEPFWQKREVDSGAAWTTITTGKSFFEHKVLSISGKLENETLFRIFSKVDFLIPSNLFGKAVRLWLMSKLFYKHPPLSTDVKFPRIWEIIPNSLVWSVPVTHPPKPVYGVWVSGIPYPDSYGVYPKKIESMLKKMYYGEPKRGSDLRKYKKELFEQHFREVEAIKWLYDNFEFNFAFIVFVLPDRFMHVENDWDEIKKMYMAIDESTEELVRYINPDNVLILSDHGMKQERRAKWMHTHDSKQGIIASTNRELLVGNHLELFDAIYGLFRGVNSEDMSAL</sequence>